<dbReference type="UniPathway" id="UPA00242"/>
<evidence type="ECO:0000313" key="13">
    <source>
        <dbReference type="Proteomes" id="UP000031189"/>
    </source>
</evidence>
<dbReference type="InterPro" id="IPR014718">
    <property type="entry name" value="GH-type_carb-bd"/>
</dbReference>
<accession>A0A0B3W0X4</accession>
<comment type="caution">
    <text evidence="12">The sequence shown here is derived from an EMBL/GenBank/DDBJ whole genome shotgun (WGS) entry which is preliminary data.</text>
</comment>
<dbReference type="GO" id="GO:0005737">
    <property type="term" value="C:cytoplasm"/>
    <property type="evidence" value="ECO:0007669"/>
    <property type="project" value="TreeGrafter"/>
</dbReference>
<dbReference type="SUPFAM" id="SSF74650">
    <property type="entry name" value="Galactose mutarotase-like"/>
    <property type="match status" value="1"/>
</dbReference>
<dbReference type="RefSeq" id="WP_039678141.1">
    <property type="nucleotide sequence ID" value="NZ_JAXECK010000009.1"/>
</dbReference>
<dbReference type="InterPro" id="IPR018052">
    <property type="entry name" value="Ald1_epimerase_CS"/>
</dbReference>
<dbReference type="InterPro" id="IPR015443">
    <property type="entry name" value="Aldose_1-epimerase"/>
</dbReference>
<evidence type="ECO:0000256" key="3">
    <source>
        <dbReference type="ARBA" id="ARBA00006206"/>
    </source>
</evidence>
<evidence type="ECO:0000256" key="2">
    <source>
        <dbReference type="ARBA" id="ARBA00005028"/>
    </source>
</evidence>
<dbReference type="Gene3D" id="2.70.98.10">
    <property type="match status" value="1"/>
</dbReference>
<dbReference type="Proteomes" id="UP000031189">
    <property type="component" value="Unassembled WGS sequence"/>
</dbReference>
<evidence type="ECO:0000256" key="11">
    <source>
        <dbReference type="PIRSR" id="PIRSR005096-3"/>
    </source>
</evidence>
<dbReference type="InterPro" id="IPR047215">
    <property type="entry name" value="Galactose_mutarotase-like"/>
</dbReference>
<dbReference type="PANTHER" id="PTHR10091:SF0">
    <property type="entry name" value="GALACTOSE MUTAROTASE"/>
    <property type="match status" value="1"/>
</dbReference>
<comment type="pathway">
    <text evidence="2 8">Carbohydrate metabolism; hexose metabolism.</text>
</comment>
<protein>
    <recommendedName>
        <fullName evidence="5 8">Aldose 1-epimerase</fullName>
        <ecNumber evidence="4 8">5.1.3.3</ecNumber>
    </recommendedName>
</protein>
<evidence type="ECO:0000256" key="9">
    <source>
        <dbReference type="PIRSR" id="PIRSR005096-1"/>
    </source>
</evidence>
<organism evidence="12 13">
    <name type="scientific">Terrisporobacter othiniensis</name>
    <dbReference type="NCBI Taxonomy" id="1577792"/>
    <lineage>
        <taxon>Bacteria</taxon>
        <taxon>Bacillati</taxon>
        <taxon>Bacillota</taxon>
        <taxon>Clostridia</taxon>
        <taxon>Peptostreptococcales</taxon>
        <taxon>Peptostreptococcaceae</taxon>
        <taxon>Terrisporobacter</taxon>
    </lineage>
</organism>
<evidence type="ECO:0000256" key="6">
    <source>
        <dbReference type="ARBA" id="ARBA00023235"/>
    </source>
</evidence>
<evidence type="ECO:0000256" key="7">
    <source>
        <dbReference type="ARBA" id="ARBA00023277"/>
    </source>
</evidence>
<dbReference type="PIRSF" id="PIRSF005096">
    <property type="entry name" value="GALM"/>
    <property type="match status" value="1"/>
</dbReference>
<dbReference type="STRING" id="1577792.QX51_01510"/>
<gene>
    <name evidence="12" type="ORF">QX51_01510</name>
</gene>
<dbReference type="EC" id="5.1.3.3" evidence="4 8"/>
<feature type="active site" description="Proton acceptor" evidence="9">
    <location>
        <position position="310"/>
    </location>
</feature>
<evidence type="ECO:0000256" key="5">
    <source>
        <dbReference type="ARBA" id="ARBA00014165"/>
    </source>
</evidence>
<dbReference type="GO" id="GO:0006006">
    <property type="term" value="P:glucose metabolic process"/>
    <property type="evidence" value="ECO:0007669"/>
    <property type="project" value="TreeGrafter"/>
</dbReference>
<dbReference type="InterPro" id="IPR008183">
    <property type="entry name" value="Aldose_1/G6P_1-epimerase"/>
</dbReference>
<comment type="similarity">
    <text evidence="3 8">Belongs to the aldose epimerase family.</text>
</comment>
<evidence type="ECO:0000313" key="12">
    <source>
        <dbReference type="EMBL" id="KHS58668.1"/>
    </source>
</evidence>
<evidence type="ECO:0000256" key="4">
    <source>
        <dbReference type="ARBA" id="ARBA00013185"/>
    </source>
</evidence>
<dbReference type="EMBL" id="JWHR01000018">
    <property type="protein sequence ID" value="KHS58668.1"/>
    <property type="molecule type" value="Genomic_DNA"/>
</dbReference>
<feature type="binding site" evidence="11">
    <location>
        <begin position="179"/>
        <end position="181"/>
    </location>
    <ligand>
        <name>beta-D-galactose</name>
        <dbReference type="ChEBI" id="CHEBI:27667"/>
    </ligand>
</feature>
<evidence type="ECO:0000256" key="10">
    <source>
        <dbReference type="PIRSR" id="PIRSR005096-2"/>
    </source>
</evidence>
<feature type="binding site" evidence="10">
    <location>
        <position position="251"/>
    </location>
    <ligand>
        <name>beta-D-galactose</name>
        <dbReference type="ChEBI" id="CHEBI:27667"/>
    </ligand>
</feature>
<keyword evidence="6 8" id="KW-0413">Isomerase</keyword>
<comment type="catalytic activity">
    <reaction evidence="1 8">
        <text>alpha-D-glucose = beta-D-glucose</text>
        <dbReference type="Rhea" id="RHEA:10264"/>
        <dbReference type="ChEBI" id="CHEBI:15903"/>
        <dbReference type="ChEBI" id="CHEBI:17925"/>
        <dbReference type="EC" id="5.1.3.3"/>
    </reaction>
</comment>
<keyword evidence="13" id="KW-1185">Reference proteome</keyword>
<dbReference type="GO" id="GO:0004034">
    <property type="term" value="F:aldose 1-epimerase activity"/>
    <property type="evidence" value="ECO:0007669"/>
    <property type="project" value="UniProtKB-EC"/>
</dbReference>
<dbReference type="CDD" id="cd09019">
    <property type="entry name" value="galactose_mutarotase_like"/>
    <property type="match status" value="1"/>
</dbReference>
<keyword evidence="7 8" id="KW-0119">Carbohydrate metabolism</keyword>
<sequence length="346" mass="39624">MKYTKRIVGSLNGEVIVAHNIKATNGFEVEILNLGGIITKIITPDKDNNLENIVTAYKNIESYYTNPSYFGAIVGRTSGRICEGKVVIEGKEYNLNKNYGLHQGHGGNSGLSSKVWQVDIEEGRDYIKLNLSIKSYHNEENYPGNLHIVVSFKVYENYIIEETYSAITDKTTLINMTNHTYFNLSGNLKRPVTDQYMKLDSNKLVEIDDTCVPTGKLLDVTDTPFDFRNIKCIGEHIDDSHEQIKIGCGYDHPFLLEKKKNIYMEDKISKRNMNITTNQKSVVVYTMNFTDDQTLYNNKKDQRRYGICFETQAPPIGRNMCFIEDSLINKDEEYSQKTIYKFGISK</sequence>
<dbReference type="Pfam" id="PF01263">
    <property type="entry name" value="Aldose_epim"/>
    <property type="match status" value="1"/>
</dbReference>
<dbReference type="PANTHER" id="PTHR10091">
    <property type="entry name" value="ALDOSE-1-EPIMERASE"/>
    <property type="match status" value="1"/>
</dbReference>
<dbReference type="OrthoDB" id="9779408at2"/>
<evidence type="ECO:0000256" key="8">
    <source>
        <dbReference type="PIRNR" id="PIRNR005096"/>
    </source>
</evidence>
<reference evidence="12 13" key="1">
    <citation type="submission" date="2014-12" db="EMBL/GenBank/DDBJ databases">
        <title>Draft genome sequence of Terrisporobacter sp. 08-306576, isolated from the blood culture of a bacteremia patient.</title>
        <authorList>
            <person name="Lund L.C."/>
            <person name="Sydenham T.V."/>
            <person name="Hogh S.V."/>
            <person name="Skov M.N."/>
            <person name="Kemp M."/>
            <person name="Justesen U.S."/>
        </authorList>
    </citation>
    <scope>NUCLEOTIDE SEQUENCE [LARGE SCALE GENOMIC DNA]</scope>
    <source>
        <strain evidence="12 13">08-306576</strain>
    </source>
</reference>
<proteinExistence type="inferred from homology"/>
<feature type="active site" description="Proton donor" evidence="9">
    <location>
        <position position="179"/>
    </location>
</feature>
<dbReference type="GO" id="GO:0033499">
    <property type="term" value="P:galactose catabolic process via UDP-galactose, Leloir pathway"/>
    <property type="evidence" value="ECO:0007669"/>
    <property type="project" value="TreeGrafter"/>
</dbReference>
<dbReference type="AlphaFoldDB" id="A0A0B3W0X4"/>
<evidence type="ECO:0000256" key="1">
    <source>
        <dbReference type="ARBA" id="ARBA00001614"/>
    </source>
</evidence>
<dbReference type="GO" id="GO:0030246">
    <property type="term" value="F:carbohydrate binding"/>
    <property type="evidence" value="ECO:0007669"/>
    <property type="project" value="InterPro"/>
</dbReference>
<dbReference type="InterPro" id="IPR011013">
    <property type="entry name" value="Gal_mutarotase_sf_dom"/>
</dbReference>
<name>A0A0B3W0X4_9FIRM</name>
<dbReference type="PROSITE" id="PS00545">
    <property type="entry name" value="ALDOSE_1_EPIMERASE"/>
    <property type="match status" value="1"/>
</dbReference>